<dbReference type="Proteomes" id="UP000236449">
    <property type="component" value="Unassembled WGS sequence"/>
</dbReference>
<accession>A0A2J8HSE9</accession>
<dbReference type="AlphaFoldDB" id="A0A2J8HSE9"/>
<comment type="caution">
    <text evidence="1">The sequence shown here is derived from an EMBL/GenBank/DDBJ whole genome shotgun (WGS) entry which is preliminary data.</text>
</comment>
<proteinExistence type="predicted"/>
<evidence type="ECO:0000313" key="1">
    <source>
        <dbReference type="EMBL" id="PNI01204.1"/>
    </source>
</evidence>
<sequence>MSKLSLSQYANVNNLLKAALAASAPRRQLHQICREFGVHSWHSNADQNPNYSKWSNNER</sequence>
<dbReference type="EMBL" id="POSK01000023">
    <property type="protein sequence ID" value="PNI01204.1"/>
    <property type="molecule type" value="Genomic_DNA"/>
</dbReference>
<gene>
    <name evidence="1" type="ORF">C1N32_20800</name>
</gene>
<name>A0A2J8HSE9_VIBDI</name>
<reference evidence="1 2" key="1">
    <citation type="submission" date="2018-01" db="EMBL/GenBank/DDBJ databases">
        <title>Draft genome sequences of six Vibrio diazotrophicus strains isolated from deep-sea sediments of the Baltic Sea.</title>
        <authorList>
            <person name="Castillo D."/>
            <person name="Vandieken V."/>
            <person name="Chiang O."/>
            <person name="Middelboe M."/>
        </authorList>
    </citation>
    <scope>NUCLEOTIDE SEQUENCE [LARGE SCALE GENOMIC DNA]</scope>
    <source>
        <strain evidence="1 2">60.27F</strain>
    </source>
</reference>
<evidence type="ECO:0000313" key="2">
    <source>
        <dbReference type="Proteomes" id="UP000236449"/>
    </source>
</evidence>
<protein>
    <submittedName>
        <fullName evidence="1">Uncharacterized protein</fullName>
    </submittedName>
</protein>
<dbReference type="RefSeq" id="WP_102967310.1">
    <property type="nucleotide sequence ID" value="NZ_POSK01000023.1"/>
</dbReference>
<organism evidence="1 2">
    <name type="scientific">Vibrio diazotrophicus</name>
    <dbReference type="NCBI Taxonomy" id="685"/>
    <lineage>
        <taxon>Bacteria</taxon>
        <taxon>Pseudomonadati</taxon>
        <taxon>Pseudomonadota</taxon>
        <taxon>Gammaproteobacteria</taxon>
        <taxon>Vibrionales</taxon>
        <taxon>Vibrionaceae</taxon>
        <taxon>Vibrio</taxon>
    </lineage>
</organism>